<proteinExistence type="inferred from homology"/>
<dbReference type="PANTHER" id="PTHR43727">
    <property type="entry name" value="DIAMINOPIMELATE DECARBOXYLASE"/>
    <property type="match status" value="1"/>
</dbReference>
<keyword evidence="5 12" id="KW-0457">Lysine biosynthesis</keyword>
<dbReference type="STRING" id="1123510.GCA_000620025_02148"/>
<dbReference type="InterPro" id="IPR029066">
    <property type="entry name" value="PLP-binding_barrel"/>
</dbReference>
<dbReference type="HAMAP" id="MF_02120">
    <property type="entry name" value="LysA"/>
    <property type="match status" value="1"/>
</dbReference>
<evidence type="ECO:0000256" key="8">
    <source>
        <dbReference type="ARBA" id="ARBA00060643"/>
    </source>
</evidence>
<dbReference type="SUPFAM" id="SSF50621">
    <property type="entry name" value="Alanine racemase C-terminal domain-like"/>
    <property type="match status" value="1"/>
</dbReference>
<comment type="cofactor">
    <cofactor evidence="1 12 13 14">
        <name>pyridoxal 5'-phosphate</name>
        <dbReference type="ChEBI" id="CHEBI:597326"/>
    </cofactor>
</comment>
<keyword evidence="2 12" id="KW-0028">Amino-acid biosynthesis</keyword>
<dbReference type="RefSeq" id="WP_027705233.1">
    <property type="nucleotide sequence ID" value="NZ_AP018933.1"/>
</dbReference>
<gene>
    <name evidence="12" type="primary">lysA</name>
    <name evidence="17" type="ORF">ZBT109_2440</name>
</gene>
<evidence type="ECO:0000256" key="6">
    <source>
        <dbReference type="ARBA" id="ARBA00023239"/>
    </source>
</evidence>
<evidence type="ECO:0000256" key="10">
    <source>
        <dbReference type="ARBA" id="ARBA00066427"/>
    </source>
</evidence>
<dbReference type="Pfam" id="PF00278">
    <property type="entry name" value="Orn_DAP_Arg_deC"/>
    <property type="match status" value="1"/>
</dbReference>
<evidence type="ECO:0000256" key="3">
    <source>
        <dbReference type="ARBA" id="ARBA00022793"/>
    </source>
</evidence>
<comment type="similarity">
    <text evidence="9 12">Belongs to the Orn/Lys/Arg decarboxylase class-II family. LysA subfamily.</text>
</comment>
<dbReference type="Proteomes" id="UP000267342">
    <property type="component" value="Chromosome"/>
</dbReference>
<dbReference type="PRINTS" id="PR01181">
    <property type="entry name" value="DAPDCRBXLASE"/>
</dbReference>
<evidence type="ECO:0000256" key="4">
    <source>
        <dbReference type="ARBA" id="ARBA00022898"/>
    </source>
</evidence>
<evidence type="ECO:0000259" key="16">
    <source>
        <dbReference type="Pfam" id="PF02784"/>
    </source>
</evidence>
<sequence>MTNPFVRRDGVLHAEAVDLTEVARIHGTPCYVYSRQAFTEHFNAYQQAFAAQKALVCYALKANGNLAVLNLLARLGAGFDIVSVGELERVLAAGGDASRVVFSGVAKREDEMARALSAGIKCFNIESVPELDRLNTVAARLGKRAPISLRVNPDVDANTHPYISTGLKDNKFGIAIEDAEAAYLHAQSLSHLDIVGVDCHIGSQLTTLTPFLDALDRVIVLIGKLAAQGITLKHIDLGGGVGVDYQGEVPPSLIEYAAEVRRRLDAHDYTRSLSVILEPGRSIAANAGILLTQVEFVKLSDAKAFAIVDAGMNDLIRPSLYQAWQRIERVDEQDDGKARTQASFDIVGPVCESGDFLGKERELSLAAGDLLAVFSAGAYGFTMASNYNARPRPAELMVDGNACHVVRERETIASLWHGEHCLPH</sequence>
<dbReference type="GO" id="GO:0008836">
    <property type="term" value="F:diaminopimelate decarboxylase activity"/>
    <property type="evidence" value="ECO:0007669"/>
    <property type="project" value="UniProtKB-UniRule"/>
</dbReference>
<evidence type="ECO:0000256" key="11">
    <source>
        <dbReference type="ARBA" id="ARBA00074972"/>
    </source>
</evidence>
<evidence type="ECO:0000256" key="2">
    <source>
        <dbReference type="ARBA" id="ARBA00022605"/>
    </source>
</evidence>
<evidence type="ECO:0000256" key="5">
    <source>
        <dbReference type="ARBA" id="ARBA00023154"/>
    </source>
</evidence>
<feature type="domain" description="Orn/DAP/Arg decarboxylase 2 N-terminal" evidence="16">
    <location>
        <begin position="37"/>
        <end position="285"/>
    </location>
</feature>
<organism evidence="17 18">
    <name type="scientific">Zymobacter palmae</name>
    <dbReference type="NCBI Taxonomy" id="33074"/>
    <lineage>
        <taxon>Bacteria</taxon>
        <taxon>Pseudomonadati</taxon>
        <taxon>Pseudomonadota</taxon>
        <taxon>Gammaproteobacteria</taxon>
        <taxon>Oceanospirillales</taxon>
        <taxon>Halomonadaceae</taxon>
        <taxon>Zymobacter group</taxon>
        <taxon>Zymobacter</taxon>
    </lineage>
</organism>
<evidence type="ECO:0000256" key="12">
    <source>
        <dbReference type="HAMAP-Rule" id="MF_02120"/>
    </source>
</evidence>
<dbReference type="EC" id="4.1.1.20" evidence="10 12"/>
<feature type="binding site" evidence="12">
    <location>
        <position position="281"/>
    </location>
    <ligand>
        <name>substrate</name>
    </ligand>
</feature>
<dbReference type="FunFam" id="3.20.20.10:FF:000003">
    <property type="entry name" value="Diaminopimelate decarboxylase"/>
    <property type="match status" value="1"/>
</dbReference>
<comment type="catalytic activity">
    <reaction evidence="7 12 14">
        <text>meso-2,6-diaminopimelate + H(+) = L-lysine + CO2</text>
        <dbReference type="Rhea" id="RHEA:15101"/>
        <dbReference type="ChEBI" id="CHEBI:15378"/>
        <dbReference type="ChEBI" id="CHEBI:16526"/>
        <dbReference type="ChEBI" id="CHEBI:32551"/>
        <dbReference type="ChEBI" id="CHEBI:57791"/>
        <dbReference type="EC" id="4.1.1.20"/>
    </reaction>
</comment>
<dbReference type="InterPro" id="IPR022653">
    <property type="entry name" value="De-COase2_pyr-phos_BS"/>
</dbReference>
<reference evidence="17 18" key="1">
    <citation type="submission" date="2018-09" db="EMBL/GenBank/DDBJ databases">
        <title>Zymobacter palmae IAM14233 (=T109) whole genome analysis.</title>
        <authorList>
            <person name="Yanase H."/>
        </authorList>
    </citation>
    <scope>NUCLEOTIDE SEQUENCE [LARGE SCALE GENOMIC DNA]</scope>
    <source>
        <strain evidence="17 18">IAM14233</strain>
    </source>
</reference>
<accession>A0A348HHR8</accession>
<dbReference type="InterPro" id="IPR000183">
    <property type="entry name" value="Orn/DAP/Arg_de-COase"/>
</dbReference>
<evidence type="ECO:0000256" key="1">
    <source>
        <dbReference type="ARBA" id="ARBA00001933"/>
    </source>
</evidence>
<evidence type="ECO:0000256" key="13">
    <source>
        <dbReference type="PIRSR" id="PIRSR600183-50"/>
    </source>
</evidence>
<evidence type="ECO:0000259" key="15">
    <source>
        <dbReference type="Pfam" id="PF00278"/>
    </source>
</evidence>
<comment type="pathway">
    <text evidence="8 12 14">Amino-acid biosynthesis; L-lysine biosynthesis via DAP pathway; L-lysine from DL-2,6-diaminopimelate: step 1/1.</text>
</comment>
<dbReference type="InterPro" id="IPR009006">
    <property type="entry name" value="Ala_racemase/Decarboxylase_C"/>
</dbReference>
<dbReference type="CDD" id="cd06828">
    <property type="entry name" value="PLPDE_III_DapDC"/>
    <property type="match status" value="1"/>
</dbReference>
<dbReference type="EMBL" id="AP018933">
    <property type="protein sequence ID" value="BBG31170.1"/>
    <property type="molecule type" value="Genomic_DNA"/>
</dbReference>
<feature type="modified residue" description="N6-(pyridoxal phosphate)lysine" evidence="12 13">
    <location>
        <position position="61"/>
    </location>
</feature>
<dbReference type="NCBIfam" id="TIGR01048">
    <property type="entry name" value="lysA"/>
    <property type="match status" value="1"/>
</dbReference>
<dbReference type="GO" id="GO:0009089">
    <property type="term" value="P:lysine biosynthetic process via diaminopimelate"/>
    <property type="evidence" value="ECO:0007669"/>
    <property type="project" value="UniProtKB-UniRule"/>
</dbReference>
<dbReference type="UniPathway" id="UPA00034">
    <property type="reaction ID" value="UER00027"/>
</dbReference>
<dbReference type="InterPro" id="IPR022644">
    <property type="entry name" value="De-COase2_N"/>
</dbReference>
<name>A0A348HHR8_9GAMM</name>
<dbReference type="KEGG" id="zpl:ZBT109_2440"/>
<dbReference type="Gene3D" id="3.20.20.10">
    <property type="entry name" value="Alanine racemase"/>
    <property type="match status" value="1"/>
</dbReference>
<dbReference type="Gene3D" id="2.40.37.10">
    <property type="entry name" value="Lyase, Ornithine Decarboxylase, Chain A, domain 1"/>
    <property type="match status" value="1"/>
</dbReference>
<dbReference type="SUPFAM" id="SSF51419">
    <property type="entry name" value="PLP-binding barrel"/>
    <property type="match status" value="1"/>
</dbReference>
<feature type="binding site" evidence="12">
    <location>
        <position position="321"/>
    </location>
    <ligand>
        <name>substrate</name>
    </ligand>
</feature>
<keyword evidence="6 12" id="KW-0456">Lyase</keyword>
<keyword evidence="3 12" id="KW-0210">Decarboxylase</keyword>
<dbReference type="FunFam" id="2.40.37.10:FF:000003">
    <property type="entry name" value="Diaminopimelate decarboxylase"/>
    <property type="match status" value="1"/>
</dbReference>
<evidence type="ECO:0000256" key="9">
    <source>
        <dbReference type="ARBA" id="ARBA00060983"/>
    </source>
</evidence>
<dbReference type="PANTHER" id="PTHR43727:SF2">
    <property type="entry name" value="GROUP IV DECARBOXYLASE"/>
    <property type="match status" value="1"/>
</dbReference>
<feature type="binding site" evidence="12">
    <location>
        <position position="317"/>
    </location>
    <ligand>
        <name>substrate</name>
    </ligand>
</feature>
<evidence type="ECO:0000256" key="14">
    <source>
        <dbReference type="RuleBase" id="RU003738"/>
    </source>
</evidence>
<evidence type="ECO:0000313" key="18">
    <source>
        <dbReference type="Proteomes" id="UP000267342"/>
    </source>
</evidence>
<feature type="domain" description="Orn/DAP/Arg decarboxylase 2 C-terminal" evidence="15">
    <location>
        <begin position="30"/>
        <end position="377"/>
    </location>
</feature>
<dbReference type="InterPro" id="IPR002986">
    <property type="entry name" value="DAP_deCOOHase_LysA"/>
</dbReference>
<dbReference type="InterPro" id="IPR022643">
    <property type="entry name" value="De-COase2_C"/>
</dbReference>
<dbReference type="PRINTS" id="PR01179">
    <property type="entry name" value="ODADCRBXLASE"/>
</dbReference>
<dbReference type="GO" id="GO:0030170">
    <property type="term" value="F:pyridoxal phosphate binding"/>
    <property type="evidence" value="ECO:0007669"/>
    <property type="project" value="UniProtKB-UniRule"/>
</dbReference>
<feature type="binding site" evidence="12">
    <location>
        <position position="352"/>
    </location>
    <ligand>
        <name>substrate</name>
    </ligand>
</feature>
<keyword evidence="18" id="KW-1185">Reference proteome</keyword>
<comment type="subunit">
    <text evidence="12">Homodimer.</text>
</comment>
<protein>
    <recommendedName>
        <fullName evidence="11 12">Diaminopimelate decarboxylase</fullName>
        <shortName evidence="12">DAP decarboxylase</shortName>
        <shortName evidence="12">DAPDC</shortName>
        <ecNumber evidence="10 12">4.1.1.20</ecNumber>
    </recommendedName>
</protein>
<evidence type="ECO:0000313" key="17">
    <source>
        <dbReference type="EMBL" id="BBG31170.1"/>
    </source>
</evidence>
<dbReference type="Pfam" id="PF02784">
    <property type="entry name" value="Orn_Arg_deC_N"/>
    <property type="match status" value="1"/>
</dbReference>
<comment type="function">
    <text evidence="12">Specifically catalyzes the decarboxylation of meso-diaminopimelate (meso-DAP) to L-lysine.</text>
</comment>
<dbReference type="AlphaFoldDB" id="A0A348HHR8"/>
<evidence type="ECO:0000256" key="7">
    <source>
        <dbReference type="ARBA" id="ARBA00050464"/>
    </source>
</evidence>
<dbReference type="PROSITE" id="PS00878">
    <property type="entry name" value="ODR_DC_2_1"/>
    <property type="match status" value="1"/>
</dbReference>
<dbReference type="OrthoDB" id="9802241at2"/>
<feature type="active site" description="Proton donor" evidence="13">
    <location>
        <position position="351"/>
    </location>
</feature>
<feature type="binding site" evidence="12">
    <location>
        <position position="240"/>
    </location>
    <ligand>
        <name>pyridoxal 5'-phosphate</name>
        <dbReference type="ChEBI" id="CHEBI:597326"/>
    </ligand>
</feature>
<feature type="binding site" evidence="12">
    <location>
        <position position="379"/>
    </location>
    <ligand>
        <name>pyridoxal 5'-phosphate</name>
        <dbReference type="ChEBI" id="CHEBI:597326"/>
    </ligand>
</feature>
<keyword evidence="4 12" id="KW-0663">Pyridoxal phosphate</keyword>
<feature type="binding site" evidence="12">
    <location>
        <position position="379"/>
    </location>
    <ligand>
        <name>substrate</name>
    </ligand>
</feature>
<feature type="binding site" evidence="12">
    <location>
        <begin position="278"/>
        <end position="281"/>
    </location>
    <ligand>
        <name>pyridoxal 5'-phosphate</name>
        <dbReference type="ChEBI" id="CHEBI:597326"/>
    </ligand>
</feature>